<keyword evidence="6" id="KW-0732">Signal</keyword>
<dbReference type="SUPFAM" id="SSF49373">
    <property type="entry name" value="Invasin/intimin cell-adhesion fragments"/>
    <property type="match status" value="2"/>
</dbReference>
<evidence type="ECO:0000256" key="3">
    <source>
        <dbReference type="ARBA" id="ARBA00004613"/>
    </source>
</evidence>
<dbReference type="InterPro" id="IPR013783">
    <property type="entry name" value="Ig-like_fold"/>
</dbReference>
<protein>
    <submittedName>
        <fullName evidence="10">Polymorphic outer membrane protein repeat-containing protein</fullName>
    </submittedName>
</protein>
<evidence type="ECO:0000256" key="4">
    <source>
        <dbReference type="ARBA" id="ARBA00008455"/>
    </source>
</evidence>
<dbReference type="PROSITE" id="PS00639">
    <property type="entry name" value="THIOL_PROTEASE_HIS"/>
    <property type="match status" value="1"/>
</dbReference>
<evidence type="ECO:0000313" key="11">
    <source>
        <dbReference type="Proteomes" id="UP000323439"/>
    </source>
</evidence>
<organism evidence="10 11">
    <name type="scientific">Methanobrevibacter millerae</name>
    <dbReference type="NCBI Taxonomy" id="230361"/>
    <lineage>
        <taxon>Archaea</taxon>
        <taxon>Methanobacteriati</taxon>
        <taxon>Methanobacteriota</taxon>
        <taxon>Methanomada group</taxon>
        <taxon>Methanobacteria</taxon>
        <taxon>Methanobacteriales</taxon>
        <taxon>Methanobacteriaceae</taxon>
        <taxon>Methanobrevibacter</taxon>
    </lineage>
</organism>
<evidence type="ECO:0000256" key="1">
    <source>
        <dbReference type="ARBA" id="ARBA00004196"/>
    </source>
</evidence>
<keyword evidence="7" id="KW-0472">Membrane</keyword>
<dbReference type="SMART" id="SM00645">
    <property type="entry name" value="Pept_C1"/>
    <property type="match status" value="1"/>
</dbReference>
<dbReference type="GO" id="GO:0008234">
    <property type="term" value="F:cysteine-type peptidase activity"/>
    <property type="evidence" value="ECO:0007669"/>
    <property type="project" value="InterPro"/>
</dbReference>
<dbReference type="InterPro" id="IPR006626">
    <property type="entry name" value="PbH1"/>
</dbReference>
<dbReference type="CDD" id="cd02619">
    <property type="entry name" value="Peptidase_C1"/>
    <property type="match status" value="1"/>
</dbReference>
<dbReference type="InterPro" id="IPR000169">
    <property type="entry name" value="Pept_cys_AS"/>
</dbReference>
<reference evidence="10 11" key="1">
    <citation type="submission" date="2016-10" db="EMBL/GenBank/DDBJ databases">
        <authorList>
            <person name="Varghese N."/>
            <person name="Submissions S."/>
        </authorList>
    </citation>
    <scope>NUCLEOTIDE SEQUENCE [LARGE SCALE GENOMIC DNA]</scope>
    <source>
        <strain evidence="10 11">DSM 16643</strain>
    </source>
</reference>
<name>A0A1G5VMA7_9EURY</name>
<dbReference type="SMART" id="SM00710">
    <property type="entry name" value="PbH1"/>
    <property type="match status" value="7"/>
</dbReference>
<dbReference type="InterPro" id="IPR011050">
    <property type="entry name" value="Pectin_lyase_fold/virulence"/>
</dbReference>
<accession>A0A1G5VMA7</accession>
<keyword evidence="8" id="KW-0998">Cell outer membrane</keyword>
<dbReference type="InterPro" id="IPR040528">
    <property type="entry name" value="Lectin-like"/>
</dbReference>
<comment type="similarity">
    <text evidence="4">Belongs to the peptidase C1 family.</text>
</comment>
<dbReference type="PROSITE" id="PS00139">
    <property type="entry name" value="THIOL_PROTEASE_CYS"/>
    <property type="match status" value="1"/>
</dbReference>
<dbReference type="EMBL" id="FMXB01000004">
    <property type="protein sequence ID" value="SDA46824.1"/>
    <property type="molecule type" value="Genomic_DNA"/>
</dbReference>
<dbReference type="Pfam" id="PF18560">
    <property type="entry name" value="Lectin_like"/>
    <property type="match status" value="1"/>
</dbReference>
<dbReference type="InterPro" id="IPR003368">
    <property type="entry name" value="POMP_repeat"/>
</dbReference>
<dbReference type="PANTHER" id="PTHR12411">
    <property type="entry name" value="CYSTEINE PROTEASE FAMILY C1-RELATED"/>
    <property type="match status" value="1"/>
</dbReference>
<keyword evidence="11" id="KW-1185">Reference proteome</keyword>
<evidence type="ECO:0000313" key="10">
    <source>
        <dbReference type="EMBL" id="SDA46824.1"/>
    </source>
</evidence>
<evidence type="ECO:0000256" key="2">
    <source>
        <dbReference type="ARBA" id="ARBA00004442"/>
    </source>
</evidence>
<keyword evidence="5" id="KW-0964">Secreted</keyword>
<evidence type="ECO:0000256" key="7">
    <source>
        <dbReference type="ARBA" id="ARBA00023136"/>
    </source>
</evidence>
<sequence length="1789" mass="196263">MFNKSKISLLIISVFLLFIVILPSTVAYECVDQTNVMSRVVEEEEILLRNLNEVYFDSSAPDGGDGSKENPYNELKQEYIRDNGVIHLANGEYLFETFPSMQYTNLTVHGSGMQDTIVRSHHALTIRHFTLSDLTLSGVNIINHGTIDIENVILEDANASITDQYNHSFGGAIYNPGEHYDPYLYLTNCIVRNNYAMYGGAIYMTHGHLKVVNTTFESNVAYNYGGAIAASDNSRIDIIDSTFINDKSINDAGGAIYFKNANVTISNSDFINSFGQFGGAICDLNSVTVITNSRFYGNNASYRGGAIYSLYGKFYVDNSRFEKNHGKNGGGIFLDNATDHYIKNCVFVSNTAEVCGGGIYSILNIIPSNMKNTYINNKASVSNDLYVTHQINPWLGDGNYTMIVNDKIHTEITNIPKYYSLVDHGFVTPVKDQESSGDCWAFSAIGALESCILKTTGVAYDLSEENMKNLISLYSDYGWNVDTNMGGYDLMAVGYLISWLGPVLEEDDLFDDHSTLSPVLHSIFHIQDILCVGRNSYTDNDEIKKAIMKYGGVASGLHNDDNYLTKNTNSYYYDGKGSVNHAVLIVGWDDDYSKYNFKNTPPANGAWICKNSWGERYGKNGYFYVSYYDTKFAEIGNPQSAYTFVLNNTVDLDKNYQYDFIGMTNYFVTGRDSIWYKNVFSATDEELLAAFSTYFRTDTEWEAHIYVNDELKYSQTGSSPSGYFTFKLDKFIPLYTGDIFEIAIKINSGTFPVSETVYANKHLYTPGISYFSLDGKTWNDLYDIVYTYGGNDYISQVACIKAFTTLDTLNTFIYMDDLYAEVGKVVSIAANVIDAHNHWVTTGSVTFTIDAKDYVVNVNSGKAVLNYTFTRRGNFTVKATYNGIHYNPSTVSSNVDAELILSGSRIVLDFVSPRVDDNVSITARVYDSSNNPVNSGSVTFRTDSLEETVEVRNGAATIVTSYSDVGNHGIDAYFTSRQYYPSNASAVINVRQKILDTSISVTSSASYNNVTITATVRDSNADLVRAGKVTFNINGITAIVKVMNGQAILNVVIPRSSNVYLTYEGDEYASSSTSARVNIGEIPASSIRLNNMAVNAGDNINIVARVTDSANNPINKGTVSFTVDSKTYNVGVSNGQAVLSTVFSKSGVYEVSAVFTSDSYSTSSAKSTITVKGLPESYVRLNNMAVNVGDNVNIVARVTDSANNPINKGTVSFTVDSKTYDVGVSNGQAVLSTVFSKSGVYEVSAVFTSDSYSTSSAKSTVTVNGFTDSKIVVNDITASAGEKIYIVANVYDDKGSLINEGNVVFLLGSESHSVNVNNGVAILTTSFSNAGVHDLKSTFTSDKYSQSTANSKITITGKTSINVSLTVDDVKYGEKPVAHITSDASFTGDLKVSGVVYTVNVNKGSTTFTIQKVFDKGKSYDVVLSFSGNDRYYPVSSSDSFTVYSTDSSLIADDLIMHYKDGSRFKVKLVDENNKPIANKAIVFELQGAQYSRTTDSDGYASLAINLNSGKYAVTARYYGDSDHSSCDVSRSIEVKSTVITHDVVKYFRNGTQFYATILDSKGNTVPYTAVRMNINGVFYDRTTNSEGVVRLNLNLEPGTYILTVSNPKTGEMASANVKVLSRLTDNHDLVKYYRNTSKYSVKVLSETGKAEAGKTVTFNINGVFYERITDSKGVASLNINLEPGTYVITAQYGDSRVSNKITVLSVLETSDLTMRYKDGSSFRAKVLDARGNPYIGQTVTFNINGVFYERVTGIDGVASLKINLQKGEYIITSTYNGLNSANTVTVNL</sequence>
<dbReference type="Gene3D" id="2.60.40.10">
    <property type="entry name" value="Immunoglobulins"/>
    <property type="match status" value="8"/>
</dbReference>
<evidence type="ECO:0000259" key="9">
    <source>
        <dbReference type="SMART" id="SM00645"/>
    </source>
</evidence>
<comment type="subcellular location">
    <subcellularLocation>
        <location evidence="1">Cell envelope</location>
    </subcellularLocation>
    <subcellularLocation>
        <location evidence="2">Cell outer membrane</location>
    </subcellularLocation>
    <subcellularLocation>
        <location evidence="3">Secreted</location>
    </subcellularLocation>
</comment>
<dbReference type="Proteomes" id="UP000323439">
    <property type="component" value="Unassembled WGS sequence"/>
</dbReference>
<dbReference type="RefSeq" id="WP_149731352.1">
    <property type="nucleotide sequence ID" value="NZ_FMXB01000004.1"/>
</dbReference>
<dbReference type="InterPro" id="IPR013128">
    <property type="entry name" value="Peptidase_C1A"/>
</dbReference>
<feature type="domain" description="Peptidase C1A papain C-terminal" evidence="9">
    <location>
        <begin position="415"/>
        <end position="630"/>
    </location>
</feature>
<dbReference type="Pfam" id="PF00112">
    <property type="entry name" value="Peptidase_C1"/>
    <property type="match status" value="1"/>
</dbReference>
<dbReference type="InterPro" id="IPR000668">
    <property type="entry name" value="Peptidase_C1A_C"/>
</dbReference>
<dbReference type="GO" id="GO:0006508">
    <property type="term" value="P:proteolysis"/>
    <property type="evidence" value="ECO:0007669"/>
    <property type="project" value="InterPro"/>
</dbReference>
<dbReference type="InterPro" id="IPR008964">
    <property type="entry name" value="Invasin/intimin_cell_adhesion"/>
</dbReference>
<dbReference type="Gene3D" id="3.90.70.10">
    <property type="entry name" value="Cysteine proteinases"/>
    <property type="match status" value="1"/>
</dbReference>
<dbReference type="InterPro" id="IPR038765">
    <property type="entry name" value="Papain-like_cys_pep_sf"/>
</dbReference>
<evidence type="ECO:0000256" key="6">
    <source>
        <dbReference type="ARBA" id="ARBA00022729"/>
    </source>
</evidence>
<dbReference type="SUPFAM" id="SSF51126">
    <property type="entry name" value="Pectin lyase-like"/>
    <property type="match status" value="1"/>
</dbReference>
<dbReference type="SUPFAM" id="SSF54001">
    <property type="entry name" value="Cysteine proteinases"/>
    <property type="match status" value="1"/>
</dbReference>
<gene>
    <name evidence="10" type="ORF">SAMN02910315_00737</name>
</gene>
<proteinExistence type="inferred from homology"/>
<dbReference type="GO" id="GO:0005576">
    <property type="term" value="C:extracellular region"/>
    <property type="evidence" value="ECO:0007669"/>
    <property type="project" value="UniProtKB-SubCell"/>
</dbReference>
<dbReference type="NCBIfam" id="TIGR01376">
    <property type="entry name" value="POMP_repeat"/>
    <property type="match status" value="1"/>
</dbReference>
<evidence type="ECO:0000256" key="5">
    <source>
        <dbReference type="ARBA" id="ARBA00022525"/>
    </source>
</evidence>
<evidence type="ECO:0000256" key="8">
    <source>
        <dbReference type="ARBA" id="ARBA00023237"/>
    </source>
</evidence>
<dbReference type="InterPro" id="IPR025660">
    <property type="entry name" value="Pept_his_AS"/>
</dbReference>